<feature type="region of interest" description="Disordered" evidence="1">
    <location>
        <begin position="394"/>
        <end position="421"/>
    </location>
</feature>
<evidence type="ECO:0000313" key="3">
    <source>
        <dbReference type="Proteomes" id="UP000606974"/>
    </source>
</evidence>
<protein>
    <submittedName>
        <fullName evidence="2">Uncharacterized protein</fullName>
    </submittedName>
</protein>
<organism evidence="2 3">
    <name type="scientific">Endocarpon pusillum</name>
    <dbReference type="NCBI Taxonomy" id="364733"/>
    <lineage>
        <taxon>Eukaryota</taxon>
        <taxon>Fungi</taxon>
        <taxon>Dikarya</taxon>
        <taxon>Ascomycota</taxon>
        <taxon>Pezizomycotina</taxon>
        <taxon>Eurotiomycetes</taxon>
        <taxon>Chaetothyriomycetidae</taxon>
        <taxon>Verrucariales</taxon>
        <taxon>Verrucariaceae</taxon>
        <taxon>Endocarpon</taxon>
    </lineage>
</organism>
<dbReference type="AlphaFoldDB" id="A0A8H7A4Y5"/>
<keyword evidence="3" id="KW-1185">Reference proteome</keyword>
<feature type="compositionally biased region" description="Basic and acidic residues" evidence="1">
    <location>
        <begin position="458"/>
        <end position="472"/>
    </location>
</feature>
<feature type="region of interest" description="Disordered" evidence="1">
    <location>
        <begin position="33"/>
        <end position="53"/>
    </location>
</feature>
<evidence type="ECO:0000313" key="2">
    <source>
        <dbReference type="EMBL" id="KAF7502683.1"/>
    </source>
</evidence>
<dbReference type="OrthoDB" id="4760831at2759"/>
<reference evidence="2" key="1">
    <citation type="submission" date="2020-02" db="EMBL/GenBank/DDBJ databases">
        <authorList>
            <person name="Palmer J.M."/>
        </authorList>
    </citation>
    <scope>NUCLEOTIDE SEQUENCE</scope>
    <source>
        <strain evidence="2">EPUS1.4</strain>
        <tissue evidence="2">Thallus</tissue>
    </source>
</reference>
<dbReference type="Proteomes" id="UP000606974">
    <property type="component" value="Unassembled WGS sequence"/>
</dbReference>
<feature type="region of interest" description="Disordered" evidence="1">
    <location>
        <begin position="439"/>
        <end position="491"/>
    </location>
</feature>
<feature type="compositionally biased region" description="Polar residues" evidence="1">
    <location>
        <begin position="473"/>
        <end position="491"/>
    </location>
</feature>
<sequence length="491" mass="56076">MATQERPLVASGDYINLIGASVVQAEPQCNSPDIASSLVGGPRESPTGVTDEDNSKMQVCWNRAMCKEMHIPEGYQNIAVLIIKWAEEIDELRSEDEVKELDQLFRESFNYPTQIVQLHNKTKPQLQLNLAVMGFLVKYNGPHNLLIVYYTGHGFFRETHSLLELHASHTQADTWAGDHRAFAVWNYAERSLIEDADCDMVSIFDTCFASNLNKNIERDDPRTYELLTASGHDRTTVGPGPRSFTTALISSLKDLLEECRDRPFTVRQLCEKINLHPARRKNQSHVWSRFKRYDRNIALAPLKRTFDERKEDFNFGQTRALLELRLPLTVERLSEQQINDTARAFSKAVKQTKVPVKRIDWWRLRSSGRITRFEDVGRAIGYGVKWKNTALPGRRSKFPITKRDQNVQTTNDPHPPTVDDPNILESAIVELDSEATTPPYIFRKRKHSGEQDGASNLESRRRLSKDSEHDQKSGTYQNPLTPLSGTEPDTN</sequence>
<proteinExistence type="predicted"/>
<gene>
    <name evidence="2" type="ORF">GJ744_005271</name>
</gene>
<accession>A0A8H7A4Y5</accession>
<dbReference type="EMBL" id="JAACFV010000228">
    <property type="protein sequence ID" value="KAF7502683.1"/>
    <property type="molecule type" value="Genomic_DNA"/>
</dbReference>
<comment type="caution">
    <text evidence="2">The sequence shown here is derived from an EMBL/GenBank/DDBJ whole genome shotgun (WGS) entry which is preliminary data.</text>
</comment>
<evidence type="ECO:0000256" key="1">
    <source>
        <dbReference type="SAM" id="MobiDB-lite"/>
    </source>
</evidence>
<name>A0A8H7A4Y5_9EURO</name>